<dbReference type="OrthoDB" id="9766486at2"/>
<dbReference type="Pfam" id="PF00501">
    <property type="entry name" value="AMP-binding"/>
    <property type="match status" value="1"/>
</dbReference>
<protein>
    <recommendedName>
        <fullName evidence="6">Long-chain-fatty-acid--CoA ligase</fullName>
        <ecNumber evidence="5">6.2.1.3</ecNumber>
    </recommendedName>
    <alternativeName>
        <fullName evidence="7">Long-chain acyl-CoA synthetase</fullName>
    </alternativeName>
</protein>
<dbReference type="InterPro" id="IPR020845">
    <property type="entry name" value="AMP-binding_CS"/>
</dbReference>
<evidence type="ECO:0000256" key="5">
    <source>
        <dbReference type="ARBA" id="ARBA00026121"/>
    </source>
</evidence>
<keyword evidence="11" id="KW-1185">Reference proteome</keyword>
<dbReference type="InterPro" id="IPR025110">
    <property type="entry name" value="AMP-bd_C"/>
</dbReference>
<dbReference type="CDD" id="cd05936">
    <property type="entry name" value="FC-FACS_FadD_like"/>
    <property type="match status" value="1"/>
</dbReference>
<evidence type="ECO:0000259" key="9">
    <source>
        <dbReference type="Pfam" id="PF13193"/>
    </source>
</evidence>
<dbReference type="PANTHER" id="PTHR43767:SF8">
    <property type="entry name" value="LONG-CHAIN-FATTY-ACID--COA LIGASE"/>
    <property type="match status" value="1"/>
</dbReference>
<dbReference type="InterPro" id="IPR045851">
    <property type="entry name" value="AMP-bd_C_sf"/>
</dbReference>
<dbReference type="SUPFAM" id="SSF56801">
    <property type="entry name" value="Acetyl-CoA synthetase-like"/>
    <property type="match status" value="1"/>
</dbReference>
<dbReference type="AlphaFoldDB" id="A0A388SFH1"/>
<dbReference type="GO" id="GO:0016020">
    <property type="term" value="C:membrane"/>
    <property type="evidence" value="ECO:0007669"/>
    <property type="project" value="UniProtKB-SubCell"/>
</dbReference>
<name>A0A388SFH1_9BURK</name>
<sequence>MPEFPWISHYAKGVPAKIDPDFCPSIPGLLERVAKDYADYPAFISMEQPLTYRQVNDISSDLAGYLQSLSTLKPGDRVAIMMPNILQYPVSLFGVLKAGCIAVNVNPLYTARELHNQLADSGAKVVIIAETFGKTLEEAIPGTAVETVISTGIADLFPFFKRTLVNFAVKYVKKMITPFSVPHLVRFRDALSQGHSSGFRPVPLKNTDVALLQYTGGTTGVAKGAMLTHRNVLANVEQTGTWISQTFVIGKETALTVLPLYHIFSFTATLCFLKRAARQVLIADPRDINHVIDEFEKWKPSAFPAVNSLFNALTNSERFSKLDFSGLKMTVGGGSQVQKPVAEKWEKITGHTILEAYGLTEASPGICGNLPDTPWDGSVGYPLPSTEISIRSDDFEDLGRCADPAQIEAHTGEICVRGPQVMAGYWNRPDETAKVMNGDWLRTGDIGWMDAEGKVTITDRKKDLIIVSGYNVYPNEVESVIASNPKVLEVGVIGEKSKSSDETIKAVIVKKDPSLTAQEVRDWCRERLTGYKRPRKIVFADALPKSPVGKILRRELRNIR</sequence>
<dbReference type="PROSITE" id="PS00455">
    <property type="entry name" value="AMP_BINDING"/>
    <property type="match status" value="1"/>
</dbReference>
<evidence type="ECO:0000256" key="2">
    <source>
        <dbReference type="ARBA" id="ARBA00005005"/>
    </source>
</evidence>
<dbReference type="InterPro" id="IPR050237">
    <property type="entry name" value="ATP-dep_AMP-bd_enzyme"/>
</dbReference>
<comment type="subcellular location">
    <subcellularLocation>
        <location evidence="1">Membrane</location>
        <topology evidence="1">Peripheral membrane protein</topology>
    </subcellularLocation>
</comment>
<dbReference type="PANTHER" id="PTHR43767">
    <property type="entry name" value="LONG-CHAIN-FATTY-ACID--COA LIGASE"/>
    <property type="match status" value="1"/>
</dbReference>
<proteinExistence type="predicted"/>
<keyword evidence="4" id="KW-0472">Membrane</keyword>
<dbReference type="Proteomes" id="UP000266091">
    <property type="component" value="Unassembled WGS sequence"/>
</dbReference>
<feature type="domain" description="AMP-binding enzyme C-terminal" evidence="9">
    <location>
        <begin position="476"/>
        <end position="550"/>
    </location>
</feature>
<evidence type="ECO:0000313" key="11">
    <source>
        <dbReference type="Proteomes" id="UP000266091"/>
    </source>
</evidence>
<evidence type="ECO:0000256" key="1">
    <source>
        <dbReference type="ARBA" id="ARBA00004170"/>
    </source>
</evidence>
<dbReference type="EC" id="6.2.1.3" evidence="5"/>
<dbReference type="Gene3D" id="3.40.50.12780">
    <property type="entry name" value="N-terminal domain of ligase-like"/>
    <property type="match status" value="1"/>
</dbReference>
<dbReference type="EMBL" id="BGZJ01000001">
    <property type="protein sequence ID" value="GBO93444.1"/>
    <property type="molecule type" value="Genomic_DNA"/>
</dbReference>
<accession>A0A388SFH1</accession>
<gene>
    <name evidence="10" type="primary">fadD</name>
    <name evidence="10" type="ORF">MESMUL_07980</name>
</gene>
<dbReference type="InterPro" id="IPR042099">
    <property type="entry name" value="ANL_N_sf"/>
</dbReference>
<comment type="pathway">
    <text evidence="2">Lipid metabolism; fatty acid beta-oxidation.</text>
</comment>
<evidence type="ECO:0000313" key="10">
    <source>
        <dbReference type="EMBL" id="GBO93444.1"/>
    </source>
</evidence>
<dbReference type="Pfam" id="PF13193">
    <property type="entry name" value="AMP-binding_C"/>
    <property type="match status" value="1"/>
</dbReference>
<dbReference type="RefSeq" id="WP_116269824.1">
    <property type="nucleotide sequence ID" value="NZ_BGZJ01000001.1"/>
</dbReference>
<evidence type="ECO:0000256" key="3">
    <source>
        <dbReference type="ARBA" id="ARBA00022598"/>
    </source>
</evidence>
<reference evidence="10 11" key="1">
    <citation type="journal article" date="2018" name="Int. J. Syst. Evol. Microbiol.">
        <title>Mesosutterella multiformis gen. nov., sp. nov., a member of the family Sutterellaceae and Sutterella megalosphaeroides sp. nov., isolated from human faeces.</title>
        <authorList>
            <person name="Sakamoto M."/>
            <person name="Ikeyama N."/>
            <person name="Kunihiro T."/>
            <person name="Iino T."/>
            <person name="Yuki M."/>
            <person name="Ohkuma M."/>
        </authorList>
    </citation>
    <scope>NUCLEOTIDE SEQUENCE [LARGE SCALE GENOMIC DNA]</scope>
    <source>
        <strain evidence="10 11">4NBBH2</strain>
    </source>
</reference>
<feature type="domain" description="AMP-dependent synthetase/ligase" evidence="8">
    <location>
        <begin position="30"/>
        <end position="426"/>
    </location>
</feature>
<comment type="caution">
    <text evidence="10">The sequence shown here is derived from an EMBL/GenBank/DDBJ whole genome shotgun (WGS) entry which is preliminary data.</text>
</comment>
<evidence type="ECO:0000256" key="6">
    <source>
        <dbReference type="ARBA" id="ARBA00039545"/>
    </source>
</evidence>
<evidence type="ECO:0000256" key="7">
    <source>
        <dbReference type="ARBA" id="ARBA00042773"/>
    </source>
</evidence>
<dbReference type="InterPro" id="IPR000873">
    <property type="entry name" value="AMP-dep_synth/lig_dom"/>
</dbReference>
<organism evidence="10 11">
    <name type="scientific">Mesosutterella multiformis</name>
    <dbReference type="NCBI Taxonomy" id="2259133"/>
    <lineage>
        <taxon>Bacteria</taxon>
        <taxon>Pseudomonadati</taxon>
        <taxon>Pseudomonadota</taxon>
        <taxon>Betaproteobacteria</taxon>
        <taxon>Burkholderiales</taxon>
        <taxon>Sutterellaceae</taxon>
        <taxon>Mesosutterella</taxon>
    </lineage>
</organism>
<evidence type="ECO:0000259" key="8">
    <source>
        <dbReference type="Pfam" id="PF00501"/>
    </source>
</evidence>
<evidence type="ECO:0000256" key="4">
    <source>
        <dbReference type="ARBA" id="ARBA00023136"/>
    </source>
</evidence>
<keyword evidence="3 10" id="KW-0436">Ligase</keyword>
<dbReference type="Gene3D" id="3.30.300.30">
    <property type="match status" value="1"/>
</dbReference>
<dbReference type="GO" id="GO:0004467">
    <property type="term" value="F:long-chain fatty acid-CoA ligase activity"/>
    <property type="evidence" value="ECO:0007669"/>
    <property type="project" value="UniProtKB-EC"/>
</dbReference>